<evidence type="ECO:0000313" key="1">
    <source>
        <dbReference type="EMBL" id="GFY14102.1"/>
    </source>
</evidence>
<gene>
    <name evidence="1" type="primary">AVEN_207996_1</name>
    <name evidence="1" type="ORF">TNCV_3612911</name>
</gene>
<dbReference type="Proteomes" id="UP000887159">
    <property type="component" value="Unassembled WGS sequence"/>
</dbReference>
<organism evidence="1 2">
    <name type="scientific">Trichonephila clavipes</name>
    <name type="common">Golden silk orbweaver</name>
    <name type="synonym">Nephila clavipes</name>
    <dbReference type="NCBI Taxonomy" id="2585209"/>
    <lineage>
        <taxon>Eukaryota</taxon>
        <taxon>Metazoa</taxon>
        <taxon>Ecdysozoa</taxon>
        <taxon>Arthropoda</taxon>
        <taxon>Chelicerata</taxon>
        <taxon>Arachnida</taxon>
        <taxon>Araneae</taxon>
        <taxon>Araneomorphae</taxon>
        <taxon>Entelegynae</taxon>
        <taxon>Araneoidea</taxon>
        <taxon>Nephilidae</taxon>
        <taxon>Trichonephila</taxon>
    </lineage>
</organism>
<accession>A0A8X6SHV1</accession>
<dbReference type="EMBL" id="BMAU01021327">
    <property type="protein sequence ID" value="GFY14102.1"/>
    <property type="molecule type" value="Genomic_DNA"/>
</dbReference>
<name>A0A8X6SHV1_TRICX</name>
<sequence length="165" mass="18766">MRVLRRILGLTVVTVNEILIKDINPLFVFCIPELSSHFQEKGIVDKECEPLYSPTEIDKEIEAVEQYFDKIVTWRFRAKKQLGKNNKFKSDSDSCKTTEESKLIEPMKGLLGSALATVEGFAITAENYAKAVEILKDRFGRKDAIINSHMQKLLSVTPLKRSDDT</sequence>
<dbReference type="Pfam" id="PF03564">
    <property type="entry name" value="DUF1759"/>
    <property type="match status" value="1"/>
</dbReference>
<protein>
    <submittedName>
        <fullName evidence="1">Uncharacterized protein</fullName>
    </submittedName>
</protein>
<dbReference type="InterPro" id="IPR005312">
    <property type="entry name" value="DUF1759"/>
</dbReference>
<reference evidence="1" key="1">
    <citation type="submission" date="2020-08" db="EMBL/GenBank/DDBJ databases">
        <title>Multicomponent nature underlies the extraordinary mechanical properties of spider dragline silk.</title>
        <authorList>
            <person name="Kono N."/>
            <person name="Nakamura H."/>
            <person name="Mori M."/>
            <person name="Yoshida Y."/>
            <person name="Ohtoshi R."/>
            <person name="Malay A.D."/>
            <person name="Moran D.A.P."/>
            <person name="Tomita M."/>
            <person name="Numata K."/>
            <person name="Arakawa K."/>
        </authorList>
    </citation>
    <scope>NUCLEOTIDE SEQUENCE</scope>
</reference>
<comment type="caution">
    <text evidence="1">The sequence shown here is derived from an EMBL/GenBank/DDBJ whole genome shotgun (WGS) entry which is preliminary data.</text>
</comment>
<dbReference type="AlphaFoldDB" id="A0A8X6SHV1"/>
<evidence type="ECO:0000313" key="2">
    <source>
        <dbReference type="Proteomes" id="UP000887159"/>
    </source>
</evidence>
<keyword evidence="2" id="KW-1185">Reference proteome</keyword>
<proteinExistence type="predicted"/>